<accession>A0A0G1DIS8</accession>
<sequence>MKAYFLASDNKKYRDNYLRILKILRKEKITITGQNNFSEYNSNSKNPATGFLSAEQDILQADVMIAETSLPSVNAGIQIALASSGNKPVLILYSHGQAPTIANKYSNGLISCRKYNEHNLAEIIRKFIAGNDKTGSKCFNFFIPNRLAAFLERAAGRKNQSKSVYLRQLIEKEMKTG</sequence>
<proteinExistence type="predicted"/>
<evidence type="ECO:0008006" key="3">
    <source>
        <dbReference type="Google" id="ProtNLM"/>
    </source>
</evidence>
<dbReference type="Gene3D" id="3.40.50.450">
    <property type="match status" value="1"/>
</dbReference>
<reference evidence="1 2" key="1">
    <citation type="journal article" date="2015" name="Nature">
        <title>rRNA introns, odd ribosomes, and small enigmatic genomes across a large radiation of phyla.</title>
        <authorList>
            <person name="Brown C.T."/>
            <person name="Hug L.A."/>
            <person name="Thomas B.C."/>
            <person name="Sharon I."/>
            <person name="Castelle C.J."/>
            <person name="Singh A."/>
            <person name="Wilkins M.J."/>
            <person name="Williams K.H."/>
            <person name="Banfield J.F."/>
        </authorList>
    </citation>
    <scope>NUCLEOTIDE SEQUENCE [LARGE SCALE GENOMIC DNA]</scope>
</reference>
<dbReference type="EMBL" id="LCFP01000008">
    <property type="protein sequence ID" value="KKS97502.1"/>
    <property type="molecule type" value="Genomic_DNA"/>
</dbReference>
<gene>
    <name evidence="1" type="ORF">UV73_C0008G0022</name>
</gene>
<dbReference type="Proteomes" id="UP000034894">
    <property type="component" value="Unassembled WGS sequence"/>
</dbReference>
<dbReference type="AlphaFoldDB" id="A0A0G1DIS8"/>
<protein>
    <recommendedName>
        <fullName evidence="3">Nucleoside 2-deoxyribosyltransferase</fullName>
    </recommendedName>
</protein>
<organism evidence="1 2">
    <name type="scientific">Candidatus Gottesmanbacteria bacterium GW2011_GWA2_43_14</name>
    <dbReference type="NCBI Taxonomy" id="1618443"/>
    <lineage>
        <taxon>Bacteria</taxon>
        <taxon>Candidatus Gottesmaniibacteriota</taxon>
    </lineage>
</organism>
<name>A0A0G1DIS8_9BACT</name>
<evidence type="ECO:0000313" key="1">
    <source>
        <dbReference type="EMBL" id="KKS97502.1"/>
    </source>
</evidence>
<comment type="caution">
    <text evidence="1">The sequence shown here is derived from an EMBL/GenBank/DDBJ whole genome shotgun (WGS) entry which is preliminary data.</text>
</comment>
<evidence type="ECO:0000313" key="2">
    <source>
        <dbReference type="Proteomes" id="UP000034894"/>
    </source>
</evidence>
<dbReference type="STRING" id="1618443.UV73_C0008G0022"/>